<accession>A0A2G1UP41</accession>
<dbReference type="InterPro" id="IPR005565">
    <property type="entry name" value="Hemolysn_activator_HlyB_C"/>
</dbReference>
<dbReference type="Pfam" id="PF03865">
    <property type="entry name" value="ShlB"/>
    <property type="match status" value="1"/>
</dbReference>
<dbReference type="EMBL" id="NTFH01000004">
    <property type="protein sequence ID" value="PHQ16233.1"/>
    <property type="molecule type" value="Genomic_DNA"/>
</dbReference>
<dbReference type="GO" id="GO:0046819">
    <property type="term" value="P:protein secretion by the type V secretion system"/>
    <property type="evidence" value="ECO:0007669"/>
    <property type="project" value="TreeGrafter"/>
</dbReference>
<name>A0A2G1UP41_9GAMM</name>
<dbReference type="PANTHER" id="PTHR34597">
    <property type="entry name" value="SLR1661 PROTEIN"/>
    <property type="match status" value="1"/>
</dbReference>
<dbReference type="PANTHER" id="PTHR34597:SF3">
    <property type="entry name" value="OUTER MEMBRANE TRANSPORTER CDIB"/>
    <property type="match status" value="1"/>
</dbReference>
<keyword evidence="4" id="KW-1185">Reference proteome</keyword>
<feature type="domain" description="Haemolysin activator HlyB C-terminal" evidence="2">
    <location>
        <begin position="116"/>
        <end position="354"/>
    </location>
</feature>
<reference evidence="3 4" key="1">
    <citation type="submission" date="2017-09" db="EMBL/GenBank/DDBJ databases">
        <title>The draft genome sequences of Marinobacter sp. PWS21.</title>
        <authorList>
            <person name="Cao J."/>
        </authorList>
    </citation>
    <scope>NUCLEOTIDE SEQUENCE [LARGE SCALE GENOMIC DNA]</scope>
    <source>
        <strain evidence="3 4">PWS21</strain>
    </source>
</reference>
<sequence length="435" mass="47518">MTNRLVHALLWCVLSGVTAAAQPPTDTFGPWQAGTANWQGSSANLLDSAIAYVNDLDARADSDSDPVAGPSGNNSLADLENVLFIPASESGSNKHHWLLSHLELSGDSRHTREGVNGRLQLASQNLIWSQHALGVNFNNSASHREGEAHKRLAFRYAFPVGRQRITVRVENADFENSGTRNGIRYDTSGSHRTFELSGRRPLFDFHGVHINSLFSHSTRSSELYEESEWVEDSSRQLSTFGLQGAGHRELMADIDLNTSFTAVSGLEFQGADYGFETATEEERFHKLLLSASLSREVQSWRIGVDGRYQFAPDDLPESQHLLVASSSLVSGFNGQSLSAAEGGWLRLDARSPGWSVPYINGLRSHLRMSLLRGWVPYSRSQSDRYGQTSAGQLSLQFSGQAFSADFSVGQLLDSSSVAAVVPDSPDLSLSLTMGI</sequence>
<dbReference type="GO" id="GO:0098046">
    <property type="term" value="C:type V protein secretion system complex"/>
    <property type="evidence" value="ECO:0007669"/>
    <property type="project" value="TreeGrafter"/>
</dbReference>
<dbReference type="Gene3D" id="2.40.160.50">
    <property type="entry name" value="membrane protein fhac: a member of the omp85/tpsb transporter family"/>
    <property type="match status" value="1"/>
</dbReference>
<comment type="caution">
    <text evidence="3">The sequence shown here is derived from an EMBL/GenBank/DDBJ whole genome shotgun (WGS) entry which is preliminary data.</text>
</comment>
<evidence type="ECO:0000256" key="1">
    <source>
        <dbReference type="SAM" id="SignalP"/>
    </source>
</evidence>
<evidence type="ECO:0000313" key="4">
    <source>
        <dbReference type="Proteomes" id="UP000231409"/>
    </source>
</evidence>
<dbReference type="Proteomes" id="UP000231409">
    <property type="component" value="Unassembled WGS sequence"/>
</dbReference>
<keyword evidence="1" id="KW-0732">Signal</keyword>
<evidence type="ECO:0000259" key="2">
    <source>
        <dbReference type="Pfam" id="PF03865"/>
    </source>
</evidence>
<dbReference type="RefSeq" id="WP_099613399.1">
    <property type="nucleotide sequence ID" value="NZ_KZ319368.1"/>
</dbReference>
<dbReference type="AlphaFoldDB" id="A0A2G1UP41"/>
<dbReference type="InterPro" id="IPR051544">
    <property type="entry name" value="TPS_OM_transporter"/>
</dbReference>
<feature type="chain" id="PRO_5013753536" description="Haemolysin activator HlyB C-terminal domain-containing protein" evidence="1">
    <location>
        <begin position="21"/>
        <end position="435"/>
    </location>
</feature>
<evidence type="ECO:0000313" key="3">
    <source>
        <dbReference type="EMBL" id="PHQ16233.1"/>
    </source>
</evidence>
<gene>
    <name evidence="3" type="ORF">CLH61_03875</name>
</gene>
<dbReference type="GO" id="GO:0008320">
    <property type="term" value="F:protein transmembrane transporter activity"/>
    <property type="evidence" value="ECO:0007669"/>
    <property type="project" value="TreeGrafter"/>
</dbReference>
<organism evidence="3 4">
    <name type="scientific">Marinobacter profundi</name>
    <dbReference type="NCBI Taxonomy" id="2666256"/>
    <lineage>
        <taxon>Bacteria</taxon>
        <taxon>Pseudomonadati</taxon>
        <taxon>Pseudomonadota</taxon>
        <taxon>Gammaproteobacteria</taxon>
        <taxon>Pseudomonadales</taxon>
        <taxon>Marinobacteraceae</taxon>
        <taxon>Marinobacter</taxon>
    </lineage>
</organism>
<feature type="signal peptide" evidence="1">
    <location>
        <begin position="1"/>
        <end position="20"/>
    </location>
</feature>
<proteinExistence type="predicted"/>
<protein>
    <recommendedName>
        <fullName evidence="2">Haemolysin activator HlyB C-terminal domain-containing protein</fullName>
    </recommendedName>
</protein>